<dbReference type="EMBL" id="APJX01000002">
    <property type="protein sequence ID" value="EMS80704.1"/>
    <property type="molecule type" value="Genomic_DNA"/>
</dbReference>
<proteinExistence type="predicted"/>
<reference evidence="2 3" key="1">
    <citation type="journal article" date="2013" name="Genome Announc.">
        <title>Draft Genome Sequence of Desulfotignum phosphitoxidans DSM 13687 Strain FiPS-3.</title>
        <authorList>
            <person name="Poehlein A."/>
            <person name="Daniel R."/>
            <person name="Simeonova D.D."/>
        </authorList>
    </citation>
    <scope>NUCLEOTIDE SEQUENCE [LARGE SCALE GENOMIC DNA]</scope>
    <source>
        <strain evidence="2 3">DSM 13687</strain>
    </source>
</reference>
<comment type="caution">
    <text evidence="2">The sequence shown here is derived from an EMBL/GenBank/DDBJ whole genome shotgun (WGS) entry which is preliminary data.</text>
</comment>
<evidence type="ECO:0000256" key="1">
    <source>
        <dbReference type="SAM" id="Phobius"/>
    </source>
</evidence>
<keyword evidence="3" id="KW-1185">Reference proteome</keyword>
<name>S0G4V7_9BACT</name>
<dbReference type="AlphaFoldDB" id="S0G4V7"/>
<keyword evidence="1" id="KW-0472">Membrane</keyword>
<evidence type="ECO:0000313" key="3">
    <source>
        <dbReference type="Proteomes" id="UP000014216"/>
    </source>
</evidence>
<keyword evidence="1" id="KW-1133">Transmembrane helix</keyword>
<organism evidence="2 3">
    <name type="scientific">Desulfotignum phosphitoxidans DSM 13687</name>
    <dbReference type="NCBI Taxonomy" id="1286635"/>
    <lineage>
        <taxon>Bacteria</taxon>
        <taxon>Pseudomonadati</taxon>
        <taxon>Thermodesulfobacteriota</taxon>
        <taxon>Desulfobacteria</taxon>
        <taxon>Desulfobacterales</taxon>
        <taxon>Desulfobacteraceae</taxon>
        <taxon>Desulfotignum</taxon>
    </lineage>
</organism>
<protein>
    <submittedName>
        <fullName evidence="2">Uncharacterized protein</fullName>
    </submittedName>
</protein>
<keyword evidence="1" id="KW-0812">Transmembrane</keyword>
<accession>S0G4V7</accession>
<evidence type="ECO:0000313" key="2">
    <source>
        <dbReference type="EMBL" id="EMS80704.1"/>
    </source>
</evidence>
<sequence>MEKQQNQNQVKKPMFKDGKLFFTKETERRFFFFMTLIMLASGAVIKLF</sequence>
<dbReference type="Proteomes" id="UP000014216">
    <property type="component" value="Unassembled WGS sequence"/>
</dbReference>
<feature type="transmembrane region" description="Helical" evidence="1">
    <location>
        <begin position="30"/>
        <end position="47"/>
    </location>
</feature>
<gene>
    <name evidence="2" type="ORF">Dpo_2c04000</name>
</gene>
<dbReference type="RefSeq" id="WP_006964973.1">
    <property type="nucleotide sequence ID" value="NZ_APJX01000002.1"/>
</dbReference>